<keyword evidence="2" id="KW-1185">Reference proteome</keyword>
<dbReference type="RefSeq" id="WP_106191067.1">
    <property type="nucleotide sequence ID" value="NZ_PVTO01000003.1"/>
</dbReference>
<gene>
    <name evidence="1" type="ORF">CLV38_10399</name>
</gene>
<dbReference type="InterPro" id="IPR027417">
    <property type="entry name" value="P-loop_NTPase"/>
</dbReference>
<reference evidence="1 2" key="1">
    <citation type="submission" date="2018-03" db="EMBL/GenBank/DDBJ databases">
        <title>Genomic Encyclopedia of Archaeal and Bacterial Type Strains, Phase II (KMG-II): from individual species to whole genera.</title>
        <authorList>
            <person name="Goeker M."/>
        </authorList>
    </citation>
    <scope>NUCLEOTIDE SEQUENCE [LARGE SCALE GENOMIC DNA]</scope>
    <source>
        <strain evidence="1 2">DSM 13175</strain>
    </source>
</reference>
<evidence type="ECO:0000313" key="1">
    <source>
        <dbReference type="EMBL" id="PRY83676.1"/>
    </source>
</evidence>
<proteinExistence type="predicted"/>
<comment type="caution">
    <text evidence="1">The sequence shown here is derived from an EMBL/GenBank/DDBJ whole genome shotgun (WGS) entry which is preliminary data.</text>
</comment>
<sequence length="203" mass="23140">MDLILIVGPQAVGKMTVGHALEKKIEASLLFNHETIDLFAKFLGYTSETFRLSDQVRGDLFEAFVKHPATNVTKGIIMTVVIGFDLETDWAVLKQWTSHFLDADGAVYFIELEADLDERLKRNTSDFRLEMKPSKRDTVFSKNELIRSMEQHRLISYEGEVPERLPEVNYLRINNSNLSPEDTAASIVHWMTANGYKKTTSPD</sequence>
<dbReference type="EMBL" id="PVTO01000003">
    <property type="protein sequence ID" value="PRY83676.1"/>
    <property type="molecule type" value="Genomic_DNA"/>
</dbReference>
<dbReference type="SUPFAM" id="SSF52540">
    <property type="entry name" value="P-loop containing nucleoside triphosphate hydrolases"/>
    <property type="match status" value="1"/>
</dbReference>
<dbReference type="Gene3D" id="3.40.50.300">
    <property type="entry name" value="P-loop containing nucleotide triphosphate hydrolases"/>
    <property type="match status" value="1"/>
</dbReference>
<dbReference type="AlphaFoldDB" id="A0A2T0WAL8"/>
<evidence type="ECO:0000313" key="2">
    <source>
        <dbReference type="Proteomes" id="UP000238205"/>
    </source>
</evidence>
<protein>
    <submittedName>
        <fullName evidence="1">AAA domain-containing protein</fullName>
    </submittedName>
</protein>
<accession>A0A2T0WAL8</accession>
<dbReference type="Proteomes" id="UP000238205">
    <property type="component" value="Unassembled WGS sequence"/>
</dbReference>
<name>A0A2T0WAL8_9LACT</name>
<organism evidence="1 2">
    <name type="scientific">Alkalibacterium olivapovliticus</name>
    <dbReference type="NCBI Taxonomy" id="99907"/>
    <lineage>
        <taxon>Bacteria</taxon>
        <taxon>Bacillati</taxon>
        <taxon>Bacillota</taxon>
        <taxon>Bacilli</taxon>
        <taxon>Lactobacillales</taxon>
        <taxon>Carnobacteriaceae</taxon>
        <taxon>Alkalibacterium</taxon>
    </lineage>
</organism>
<dbReference type="OrthoDB" id="193997at2"/>